<dbReference type="InterPro" id="IPR029016">
    <property type="entry name" value="GAF-like_dom_sf"/>
</dbReference>
<dbReference type="PANTHER" id="PTHR30136:SF35">
    <property type="entry name" value="HTH-TYPE TRANSCRIPTIONAL REGULATOR RV1719"/>
    <property type="match status" value="1"/>
</dbReference>
<dbReference type="RefSeq" id="WP_092225747.1">
    <property type="nucleotide sequence ID" value="NZ_FNJI01000039.1"/>
</dbReference>
<evidence type="ECO:0000256" key="2">
    <source>
        <dbReference type="ARBA" id="ARBA00023125"/>
    </source>
</evidence>
<name>A0A1H0V1E4_9BACT</name>
<feature type="domain" description="HTH iclR-type" evidence="4">
    <location>
        <begin position="8"/>
        <end position="70"/>
    </location>
</feature>
<keyword evidence="3" id="KW-0804">Transcription</keyword>
<feature type="domain" description="IclR-ED" evidence="5">
    <location>
        <begin position="139"/>
        <end position="318"/>
    </location>
</feature>
<dbReference type="GO" id="GO:0045892">
    <property type="term" value="P:negative regulation of DNA-templated transcription"/>
    <property type="evidence" value="ECO:0007669"/>
    <property type="project" value="TreeGrafter"/>
</dbReference>
<evidence type="ECO:0000259" key="5">
    <source>
        <dbReference type="PROSITE" id="PS51078"/>
    </source>
</evidence>
<dbReference type="SUPFAM" id="SSF55781">
    <property type="entry name" value="GAF domain-like"/>
    <property type="match status" value="1"/>
</dbReference>
<dbReference type="PANTHER" id="PTHR30136">
    <property type="entry name" value="HELIX-TURN-HELIX TRANSCRIPTIONAL REGULATOR, ICLR FAMILY"/>
    <property type="match status" value="1"/>
</dbReference>
<protein>
    <submittedName>
        <fullName evidence="6">Transcriptional regulator, IclR family</fullName>
    </submittedName>
</protein>
<evidence type="ECO:0000256" key="1">
    <source>
        <dbReference type="ARBA" id="ARBA00023015"/>
    </source>
</evidence>
<dbReference type="GO" id="GO:0003700">
    <property type="term" value="F:DNA-binding transcription factor activity"/>
    <property type="evidence" value="ECO:0007669"/>
    <property type="project" value="TreeGrafter"/>
</dbReference>
<dbReference type="Pfam" id="PF01614">
    <property type="entry name" value="IclR_C"/>
    <property type="match status" value="1"/>
</dbReference>
<dbReference type="InterPro" id="IPR036390">
    <property type="entry name" value="WH_DNA-bd_sf"/>
</dbReference>
<dbReference type="EMBL" id="FNJI01000039">
    <property type="protein sequence ID" value="SDP72379.1"/>
    <property type="molecule type" value="Genomic_DNA"/>
</dbReference>
<organism evidence="6 7">
    <name type="scientific">Desulforhopalus singaporensis</name>
    <dbReference type="NCBI Taxonomy" id="91360"/>
    <lineage>
        <taxon>Bacteria</taxon>
        <taxon>Pseudomonadati</taxon>
        <taxon>Thermodesulfobacteriota</taxon>
        <taxon>Desulfobulbia</taxon>
        <taxon>Desulfobulbales</taxon>
        <taxon>Desulfocapsaceae</taxon>
        <taxon>Desulforhopalus</taxon>
    </lineage>
</organism>
<dbReference type="PROSITE" id="PS51078">
    <property type="entry name" value="ICLR_ED"/>
    <property type="match status" value="1"/>
</dbReference>
<dbReference type="PROSITE" id="PS51077">
    <property type="entry name" value="HTH_ICLR"/>
    <property type="match status" value="2"/>
</dbReference>
<sequence length="328" mass="36513">MSESNYTLQTLSRALDVLELIEASSVSMTLTEIAAKMNEKIPVVYRILQTLEMRGYLRRGGLDKRYTHTGRTTGTGSVKRAIDILRKVAEFSPHYCSPVELSQQSGLDVDTVTELLSPLVEKGLVEQIMDGNRFRLSYSMLEIVRFLLQDSDYTAYIRPLMYRLRDKTGETLCLFQRSGNRQVAVAVVPSLHPVRYVIDIGASFPLHRGAAGKAALATLSEKEIHRLLHDNKGRDQIVDIERLEADLAAIRDKGYALSSGERYEGTTAVAIALHGLNDERGPILSLMMPTSRATPEKLHKYGEIMVEEAKALVALVDRGGNGNHENNK</sequence>
<keyword evidence="7" id="KW-1185">Reference proteome</keyword>
<reference evidence="6 7" key="1">
    <citation type="submission" date="2016-10" db="EMBL/GenBank/DDBJ databases">
        <authorList>
            <person name="de Groot N.N."/>
        </authorList>
    </citation>
    <scope>NUCLEOTIDE SEQUENCE [LARGE SCALE GENOMIC DNA]</scope>
    <source>
        <strain evidence="6 7">DSM 12130</strain>
    </source>
</reference>
<keyword evidence="1" id="KW-0805">Transcription regulation</keyword>
<evidence type="ECO:0000313" key="6">
    <source>
        <dbReference type="EMBL" id="SDP72379.1"/>
    </source>
</evidence>
<accession>A0A1H0V1E4</accession>
<dbReference type="AlphaFoldDB" id="A0A1H0V1E4"/>
<dbReference type="Gene3D" id="3.30.450.40">
    <property type="match status" value="1"/>
</dbReference>
<dbReference type="InterPro" id="IPR005471">
    <property type="entry name" value="Tscrpt_reg_IclR_N"/>
</dbReference>
<dbReference type="InterPro" id="IPR014757">
    <property type="entry name" value="Tscrpt_reg_IclR_C"/>
</dbReference>
<keyword evidence="2" id="KW-0238">DNA-binding</keyword>
<dbReference type="Proteomes" id="UP000199073">
    <property type="component" value="Unassembled WGS sequence"/>
</dbReference>
<evidence type="ECO:0000313" key="7">
    <source>
        <dbReference type="Proteomes" id="UP000199073"/>
    </source>
</evidence>
<feature type="domain" description="HTH iclR-type" evidence="4">
    <location>
        <begin position="75"/>
        <end position="138"/>
    </location>
</feature>
<dbReference type="SUPFAM" id="SSF46785">
    <property type="entry name" value="Winged helix' DNA-binding domain"/>
    <property type="match status" value="2"/>
</dbReference>
<dbReference type="InterPro" id="IPR050707">
    <property type="entry name" value="HTH_MetabolicPath_Reg"/>
</dbReference>
<dbReference type="OrthoDB" id="13103at2"/>
<evidence type="ECO:0000259" key="4">
    <source>
        <dbReference type="PROSITE" id="PS51077"/>
    </source>
</evidence>
<evidence type="ECO:0000256" key="3">
    <source>
        <dbReference type="ARBA" id="ARBA00023163"/>
    </source>
</evidence>
<dbReference type="GO" id="GO:0003677">
    <property type="term" value="F:DNA binding"/>
    <property type="evidence" value="ECO:0007669"/>
    <property type="project" value="UniProtKB-KW"/>
</dbReference>
<dbReference type="STRING" id="91360.SAMN05660330_03830"/>
<proteinExistence type="predicted"/>
<dbReference type="Pfam" id="PF09339">
    <property type="entry name" value="HTH_IclR"/>
    <property type="match status" value="2"/>
</dbReference>
<dbReference type="InterPro" id="IPR036388">
    <property type="entry name" value="WH-like_DNA-bd_sf"/>
</dbReference>
<gene>
    <name evidence="6" type="ORF">SAMN05660330_03830</name>
</gene>
<dbReference type="Gene3D" id="1.10.10.10">
    <property type="entry name" value="Winged helix-like DNA-binding domain superfamily/Winged helix DNA-binding domain"/>
    <property type="match status" value="2"/>
</dbReference>
<dbReference type="SMART" id="SM00346">
    <property type="entry name" value="HTH_ICLR"/>
    <property type="match status" value="1"/>
</dbReference>